<reference evidence="6" key="1">
    <citation type="submission" date="2020-03" db="EMBL/GenBank/DDBJ databases">
        <authorList>
            <person name="Guo F."/>
        </authorList>
    </citation>
    <scope>NUCLEOTIDE SEQUENCE</scope>
    <source>
        <strain evidence="6">JCM 30134</strain>
    </source>
</reference>
<evidence type="ECO:0000256" key="2">
    <source>
        <dbReference type="ARBA" id="ARBA00008571"/>
    </source>
</evidence>
<evidence type="ECO:0000313" key="6">
    <source>
        <dbReference type="EMBL" id="NHO65557.1"/>
    </source>
</evidence>
<name>A0A9E5MKM0_9GAMM</name>
<comment type="similarity">
    <text evidence="2">Belongs to the SdhE FAD assembly factor family.</text>
</comment>
<dbReference type="GO" id="GO:0005737">
    <property type="term" value="C:cytoplasm"/>
    <property type="evidence" value="ECO:0007669"/>
    <property type="project" value="UniProtKB-SubCell"/>
</dbReference>
<keyword evidence="4" id="KW-0963">Cytoplasm</keyword>
<evidence type="ECO:0000313" key="7">
    <source>
        <dbReference type="Proteomes" id="UP000787472"/>
    </source>
</evidence>
<dbReference type="SUPFAM" id="SSF109910">
    <property type="entry name" value="YgfY-like"/>
    <property type="match status" value="1"/>
</dbReference>
<accession>A0A9E5MKM0</accession>
<evidence type="ECO:0000256" key="5">
    <source>
        <dbReference type="ARBA" id="ARBA00023186"/>
    </source>
</evidence>
<dbReference type="InterPro" id="IPR036714">
    <property type="entry name" value="SDH_sf"/>
</dbReference>
<evidence type="ECO:0000256" key="1">
    <source>
        <dbReference type="ARBA" id="ARBA00004496"/>
    </source>
</evidence>
<organism evidence="6 7">
    <name type="scientific">Pseudomaricurvus hydrocarbonicus</name>
    <dbReference type="NCBI Taxonomy" id="1470433"/>
    <lineage>
        <taxon>Bacteria</taxon>
        <taxon>Pseudomonadati</taxon>
        <taxon>Pseudomonadota</taxon>
        <taxon>Gammaproteobacteria</taxon>
        <taxon>Cellvibrionales</taxon>
        <taxon>Cellvibrionaceae</taxon>
        <taxon>Pseudomaricurvus</taxon>
    </lineage>
</organism>
<dbReference type="PANTHER" id="PTHR39585">
    <property type="entry name" value="FAD ASSEMBLY FACTOR SDHE"/>
    <property type="match status" value="1"/>
</dbReference>
<keyword evidence="7" id="KW-1185">Reference proteome</keyword>
<dbReference type="InterPro" id="IPR050531">
    <property type="entry name" value="SdhE_FAD_assembly_factor"/>
</dbReference>
<dbReference type="Proteomes" id="UP000787472">
    <property type="component" value="Unassembled WGS sequence"/>
</dbReference>
<dbReference type="RefSeq" id="WP_167184647.1">
    <property type="nucleotide sequence ID" value="NZ_JAAONZ010000004.1"/>
</dbReference>
<dbReference type="GO" id="GO:0006105">
    <property type="term" value="P:succinate metabolic process"/>
    <property type="evidence" value="ECO:0007669"/>
    <property type="project" value="TreeGrafter"/>
</dbReference>
<protein>
    <recommendedName>
        <fullName evidence="3">FAD assembly factor SdhE</fullName>
    </recommendedName>
</protein>
<proteinExistence type="inferred from homology"/>
<dbReference type="AlphaFoldDB" id="A0A9E5MKM0"/>
<dbReference type="PANTHER" id="PTHR39585:SF1">
    <property type="entry name" value="FAD ASSEMBLY FACTOR SDHE"/>
    <property type="match status" value="1"/>
</dbReference>
<evidence type="ECO:0000256" key="3">
    <source>
        <dbReference type="ARBA" id="ARBA00019418"/>
    </source>
</evidence>
<gene>
    <name evidence="6" type="ORF">G8770_08400</name>
</gene>
<dbReference type="InterPro" id="IPR005631">
    <property type="entry name" value="SDH"/>
</dbReference>
<dbReference type="Pfam" id="PF03937">
    <property type="entry name" value="Sdh5"/>
    <property type="match status" value="1"/>
</dbReference>
<dbReference type="Gene3D" id="1.10.150.250">
    <property type="entry name" value="Flavinator of succinate dehydrogenase"/>
    <property type="match status" value="1"/>
</dbReference>
<keyword evidence="5" id="KW-0143">Chaperone</keyword>
<comment type="caution">
    <text evidence="6">The sequence shown here is derived from an EMBL/GenBank/DDBJ whole genome shotgun (WGS) entry which is preliminary data.</text>
</comment>
<comment type="subcellular location">
    <subcellularLocation>
        <location evidence="1">Cytoplasm</location>
    </subcellularLocation>
</comment>
<evidence type="ECO:0000256" key="4">
    <source>
        <dbReference type="ARBA" id="ARBA00022490"/>
    </source>
</evidence>
<dbReference type="EMBL" id="JAAONZ010000004">
    <property type="protein sequence ID" value="NHO65557.1"/>
    <property type="molecule type" value="Genomic_DNA"/>
</dbReference>
<sequence length="81" mass="9952">MDKNRLFWASRRGMLELDLVLQPFLENVYDDLPQEDKERYWELMDCEDQDMFNWFIHRHEPEDPEIKKIVDIVRGHTGMQV</sequence>